<evidence type="ECO:0008006" key="4">
    <source>
        <dbReference type="Google" id="ProtNLM"/>
    </source>
</evidence>
<comment type="caution">
    <text evidence="2">The sequence shown here is derived from an EMBL/GenBank/DDBJ whole genome shotgun (WGS) entry which is preliminary data.</text>
</comment>
<keyword evidence="3" id="KW-1185">Reference proteome</keyword>
<keyword evidence="1" id="KW-1133">Transmembrane helix</keyword>
<accession>A0A0E9N6C2</accession>
<evidence type="ECO:0000313" key="2">
    <source>
        <dbReference type="EMBL" id="GAO44885.1"/>
    </source>
</evidence>
<organism evidence="2 3">
    <name type="scientific">Flavihumibacter petaseus NBRC 106054</name>
    <dbReference type="NCBI Taxonomy" id="1220578"/>
    <lineage>
        <taxon>Bacteria</taxon>
        <taxon>Pseudomonadati</taxon>
        <taxon>Bacteroidota</taxon>
        <taxon>Chitinophagia</taxon>
        <taxon>Chitinophagales</taxon>
        <taxon>Chitinophagaceae</taxon>
        <taxon>Flavihumibacter</taxon>
    </lineage>
</organism>
<dbReference type="AlphaFoldDB" id="A0A0E9N6C2"/>
<feature type="transmembrane region" description="Helical" evidence="1">
    <location>
        <begin position="231"/>
        <end position="251"/>
    </location>
</feature>
<dbReference type="STRING" id="1220578.FPE01S_04_01280"/>
<feature type="transmembrane region" description="Helical" evidence="1">
    <location>
        <begin position="45"/>
        <end position="65"/>
    </location>
</feature>
<evidence type="ECO:0000313" key="3">
    <source>
        <dbReference type="Proteomes" id="UP000033121"/>
    </source>
</evidence>
<sequence>MRSVWAGLRQLPLVTGFFYGNYFYGCCAIALSVEASLQQQYPLNSWPYYVLVFLGTVLFYSHPYIIRPASLAVHARNRWYHRHHRWLTIQQVLFTLALAVALAAFAWRHASSLAACTLKDWLLIGVFPLTAALYYGSAWLFGAYNLRRIGWLKPFVIGFTWAGWVTIYPPWFYEISHSSKYPITLIGSFLFLKNFMFVTLLCIMFDVKDFAEDHRRNIRTIVVRLGLRKTIYFVLIPLSVLGLGAFIYYAVSRHFHPVRIGLNILPFLSLILTAFSLRKRRSLLFYLVVVDGLMLVKAICGTIAMLYF</sequence>
<reference evidence="2 3" key="1">
    <citation type="submission" date="2015-04" db="EMBL/GenBank/DDBJ databases">
        <title>Whole genome shotgun sequence of Flavihumibacter petaseus NBRC 106054.</title>
        <authorList>
            <person name="Miyazawa S."/>
            <person name="Hosoyama A."/>
            <person name="Hashimoto M."/>
            <person name="Noguchi M."/>
            <person name="Tsuchikane K."/>
            <person name="Ohji S."/>
            <person name="Yamazoe A."/>
            <person name="Ichikawa N."/>
            <person name="Kimura A."/>
            <person name="Fujita N."/>
        </authorList>
    </citation>
    <scope>NUCLEOTIDE SEQUENCE [LARGE SCALE GENOMIC DNA]</scope>
    <source>
        <strain evidence="2 3">NBRC 106054</strain>
    </source>
</reference>
<dbReference type="OrthoDB" id="1452981at2"/>
<name>A0A0E9N6C2_9BACT</name>
<gene>
    <name evidence="2" type="ORF">FPE01S_04_01280</name>
</gene>
<feature type="transmembrane region" description="Helical" evidence="1">
    <location>
        <begin position="284"/>
        <end position="307"/>
    </location>
</feature>
<feature type="transmembrane region" description="Helical" evidence="1">
    <location>
        <begin position="86"/>
        <end position="109"/>
    </location>
</feature>
<keyword evidence="1" id="KW-0812">Transmembrane</keyword>
<feature type="transmembrane region" description="Helical" evidence="1">
    <location>
        <begin position="155"/>
        <end position="173"/>
    </location>
</feature>
<evidence type="ECO:0000256" key="1">
    <source>
        <dbReference type="SAM" id="Phobius"/>
    </source>
</evidence>
<dbReference type="Proteomes" id="UP000033121">
    <property type="component" value="Unassembled WGS sequence"/>
</dbReference>
<feature type="transmembrane region" description="Helical" evidence="1">
    <location>
        <begin position="12"/>
        <end position="33"/>
    </location>
</feature>
<proteinExistence type="predicted"/>
<feature type="transmembrane region" description="Helical" evidence="1">
    <location>
        <begin position="257"/>
        <end position="277"/>
    </location>
</feature>
<dbReference type="RefSeq" id="WP_046370879.1">
    <property type="nucleotide sequence ID" value="NZ_BBWV01000004.1"/>
</dbReference>
<feature type="transmembrane region" description="Helical" evidence="1">
    <location>
        <begin position="121"/>
        <end position="143"/>
    </location>
</feature>
<feature type="transmembrane region" description="Helical" evidence="1">
    <location>
        <begin position="185"/>
        <end position="207"/>
    </location>
</feature>
<protein>
    <recommendedName>
        <fullName evidence="4">UbiA prenyltransferase family protein</fullName>
    </recommendedName>
</protein>
<dbReference type="EMBL" id="BBWV01000004">
    <property type="protein sequence ID" value="GAO44885.1"/>
    <property type="molecule type" value="Genomic_DNA"/>
</dbReference>
<keyword evidence="1" id="KW-0472">Membrane</keyword>